<feature type="non-terminal residue" evidence="1">
    <location>
        <position position="60"/>
    </location>
</feature>
<dbReference type="Proteomes" id="UP000076532">
    <property type="component" value="Unassembled WGS sequence"/>
</dbReference>
<proteinExistence type="predicted"/>
<sequence length="60" mass="6514">MEWKDAREPEPKRGAQDQKLIALELSGIVSLCRGLSLDSVPLATAAKPVGTAARRDNDHM</sequence>
<keyword evidence="2" id="KW-1185">Reference proteome</keyword>
<reference evidence="1 2" key="1">
    <citation type="journal article" date="2016" name="Mol. Biol. Evol.">
        <title>Comparative Genomics of Early-Diverging Mushroom-Forming Fungi Provides Insights into the Origins of Lignocellulose Decay Capabilities.</title>
        <authorList>
            <person name="Nagy L.G."/>
            <person name="Riley R."/>
            <person name="Tritt A."/>
            <person name="Adam C."/>
            <person name="Daum C."/>
            <person name="Floudas D."/>
            <person name="Sun H."/>
            <person name="Yadav J.S."/>
            <person name="Pangilinan J."/>
            <person name="Larsson K.H."/>
            <person name="Matsuura K."/>
            <person name="Barry K."/>
            <person name="Labutti K."/>
            <person name="Kuo R."/>
            <person name="Ohm R.A."/>
            <person name="Bhattacharya S.S."/>
            <person name="Shirouzu T."/>
            <person name="Yoshinaga Y."/>
            <person name="Martin F.M."/>
            <person name="Grigoriev I.V."/>
            <person name="Hibbett D.S."/>
        </authorList>
    </citation>
    <scope>NUCLEOTIDE SEQUENCE [LARGE SCALE GENOMIC DNA]</scope>
    <source>
        <strain evidence="1 2">CBS 109695</strain>
    </source>
</reference>
<evidence type="ECO:0000313" key="1">
    <source>
        <dbReference type="EMBL" id="KZP34152.1"/>
    </source>
</evidence>
<name>A0A166WVL5_9AGAM</name>
<gene>
    <name evidence="1" type="ORF">FIBSPDRAFT_846254</name>
</gene>
<accession>A0A166WVL5</accession>
<evidence type="ECO:0000313" key="2">
    <source>
        <dbReference type="Proteomes" id="UP000076532"/>
    </source>
</evidence>
<dbReference type="AlphaFoldDB" id="A0A166WVL5"/>
<dbReference type="EMBL" id="KV417480">
    <property type="protein sequence ID" value="KZP34152.1"/>
    <property type="molecule type" value="Genomic_DNA"/>
</dbReference>
<organism evidence="1 2">
    <name type="scientific">Athelia psychrophila</name>
    <dbReference type="NCBI Taxonomy" id="1759441"/>
    <lineage>
        <taxon>Eukaryota</taxon>
        <taxon>Fungi</taxon>
        <taxon>Dikarya</taxon>
        <taxon>Basidiomycota</taxon>
        <taxon>Agaricomycotina</taxon>
        <taxon>Agaricomycetes</taxon>
        <taxon>Agaricomycetidae</taxon>
        <taxon>Atheliales</taxon>
        <taxon>Atheliaceae</taxon>
        <taxon>Athelia</taxon>
    </lineage>
</organism>
<protein>
    <submittedName>
        <fullName evidence="1">Uncharacterized protein</fullName>
    </submittedName>
</protein>